<dbReference type="GO" id="GO:0005886">
    <property type="term" value="C:plasma membrane"/>
    <property type="evidence" value="ECO:0007669"/>
    <property type="project" value="UniProtKB-SubCell"/>
</dbReference>
<keyword evidence="11" id="KW-1185">Reference proteome</keyword>
<dbReference type="PANTHER" id="PTHR30572:SF4">
    <property type="entry name" value="ABC TRANSPORTER PERMEASE YTRF"/>
    <property type="match status" value="1"/>
</dbReference>
<dbReference type="AlphaFoldDB" id="A0A1H0BEA7"/>
<dbReference type="InterPro" id="IPR003838">
    <property type="entry name" value="ABC3_permease_C"/>
</dbReference>
<dbReference type="OrthoDB" id="9770036at2"/>
<protein>
    <submittedName>
        <fullName evidence="10">Putative ABC transport system permease protein</fullName>
    </submittedName>
</protein>
<proteinExistence type="inferred from homology"/>
<feature type="transmembrane region" description="Helical" evidence="7">
    <location>
        <begin position="20"/>
        <end position="39"/>
    </location>
</feature>
<keyword evidence="4 7" id="KW-1133">Transmembrane helix</keyword>
<dbReference type="PANTHER" id="PTHR30572">
    <property type="entry name" value="MEMBRANE COMPONENT OF TRANSPORTER-RELATED"/>
    <property type="match status" value="1"/>
</dbReference>
<evidence type="ECO:0000313" key="11">
    <source>
        <dbReference type="Proteomes" id="UP000199182"/>
    </source>
</evidence>
<keyword evidence="3 7" id="KW-0812">Transmembrane</keyword>
<gene>
    <name evidence="10" type="ORF">SAMN05192585_11938</name>
</gene>
<dbReference type="InterPro" id="IPR025857">
    <property type="entry name" value="MacB_PCD"/>
</dbReference>
<dbReference type="EMBL" id="FNID01000019">
    <property type="protein sequence ID" value="SDN43763.1"/>
    <property type="molecule type" value="Genomic_DNA"/>
</dbReference>
<evidence type="ECO:0000256" key="5">
    <source>
        <dbReference type="ARBA" id="ARBA00023136"/>
    </source>
</evidence>
<dbReference type="GO" id="GO:0022857">
    <property type="term" value="F:transmembrane transporter activity"/>
    <property type="evidence" value="ECO:0007669"/>
    <property type="project" value="TreeGrafter"/>
</dbReference>
<evidence type="ECO:0000256" key="4">
    <source>
        <dbReference type="ARBA" id="ARBA00022989"/>
    </source>
</evidence>
<dbReference type="Pfam" id="PF12704">
    <property type="entry name" value="MacB_PCD"/>
    <property type="match status" value="1"/>
</dbReference>
<organism evidence="10 11">
    <name type="scientific">Acetanaerobacterium elongatum</name>
    <dbReference type="NCBI Taxonomy" id="258515"/>
    <lineage>
        <taxon>Bacteria</taxon>
        <taxon>Bacillati</taxon>
        <taxon>Bacillota</taxon>
        <taxon>Clostridia</taxon>
        <taxon>Eubacteriales</taxon>
        <taxon>Oscillospiraceae</taxon>
        <taxon>Acetanaerobacterium</taxon>
    </lineage>
</organism>
<dbReference type="InterPro" id="IPR050250">
    <property type="entry name" value="Macrolide_Exporter_MacB"/>
</dbReference>
<feature type="transmembrane region" description="Helical" evidence="7">
    <location>
        <begin position="355"/>
        <end position="378"/>
    </location>
</feature>
<feature type="transmembrane region" description="Helical" evidence="7">
    <location>
        <begin position="268"/>
        <end position="296"/>
    </location>
</feature>
<reference evidence="10 11" key="1">
    <citation type="submission" date="2016-10" db="EMBL/GenBank/DDBJ databases">
        <authorList>
            <person name="de Groot N.N."/>
        </authorList>
    </citation>
    <scope>NUCLEOTIDE SEQUENCE [LARGE SCALE GENOMIC DNA]</scope>
    <source>
        <strain evidence="10 11">CGMCC 1.5012</strain>
    </source>
</reference>
<evidence type="ECO:0000313" key="10">
    <source>
        <dbReference type="EMBL" id="SDN43763.1"/>
    </source>
</evidence>
<evidence type="ECO:0000256" key="6">
    <source>
        <dbReference type="ARBA" id="ARBA00038076"/>
    </source>
</evidence>
<dbReference type="Proteomes" id="UP000199182">
    <property type="component" value="Unassembled WGS sequence"/>
</dbReference>
<accession>A0A1H0BEA7</accession>
<evidence type="ECO:0000256" key="2">
    <source>
        <dbReference type="ARBA" id="ARBA00022475"/>
    </source>
</evidence>
<evidence type="ECO:0000256" key="7">
    <source>
        <dbReference type="SAM" id="Phobius"/>
    </source>
</evidence>
<dbReference type="RefSeq" id="WP_092640522.1">
    <property type="nucleotide sequence ID" value="NZ_FNID01000019.1"/>
</dbReference>
<evidence type="ECO:0000256" key="3">
    <source>
        <dbReference type="ARBA" id="ARBA00022692"/>
    </source>
</evidence>
<keyword evidence="5 7" id="KW-0472">Membrane</keyword>
<feature type="domain" description="ABC3 transporter permease C-terminal" evidence="8">
    <location>
        <begin position="275"/>
        <end position="388"/>
    </location>
</feature>
<evidence type="ECO:0000259" key="9">
    <source>
        <dbReference type="Pfam" id="PF12704"/>
    </source>
</evidence>
<comment type="similarity">
    <text evidence="6">Belongs to the ABC-4 integral membrane protein family.</text>
</comment>
<feature type="transmembrane region" description="Helical" evidence="7">
    <location>
        <begin position="320"/>
        <end position="349"/>
    </location>
</feature>
<name>A0A1H0BEA7_9FIRM</name>
<feature type="domain" description="MacB-like periplasmic core" evidence="9">
    <location>
        <begin position="19"/>
        <end position="236"/>
    </location>
</feature>
<evidence type="ECO:0000259" key="8">
    <source>
        <dbReference type="Pfam" id="PF02687"/>
    </source>
</evidence>
<sequence>MSDYLKYAVKNLFRNKFRTFLTIIGIAIGVCSVIIIGSISDMGKSAINSELNSLGIGALTIETDKRVTDMELSENDLQVIQSTDKVTKAVPIMLEYTNAYTRNLVLNSAVWGIDSGAKQIFSLQLLYGRLIGKADVGASENVCVVDKVFAQQTYKRTNIVGKAIKIRLGGSDEEFKIIGVVNSGGNMLQSLLSSYIPTFVYVPYTSLQKAAGKQSFDQIALQVADSSAIDAVAKNVIRRLEQATGYKEIYKTQNIAGQKDKLNNLLSIISYVLSAIAAISLIVAGLSIMTVMLVSVNERTREIGIKKAIGARRVTIMSEFILEAFAISILGSLIGSVIGLLLSLLGFFFMNITPIINIPLLLICIGFAIVNGTIFGVYPAAQASKLNPVDALRTE</sequence>
<comment type="subcellular location">
    <subcellularLocation>
        <location evidence="1">Cell membrane</location>
        <topology evidence="1">Multi-pass membrane protein</topology>
    </subcellularLocation>
</comment>
<keyword evidence="2" id="KW-1003">Cell membrane</keyword>
<evidence type="ECO:0000256" key="1">
    <source>
        <dbReference type="ARBA" id="ARBA00004651"/>
    </source>
</evidence>
<dbReference type="Pfam" id="PF02687">
    <property type="entry name" value="FtsX"/>
    <property type="match status" value="1"/>
</dbReference>
<dbReference type="STRING" id="258515.SAMN05192585_11938"/>